<dbReference type="AlphaFoldDB" id="Q09CT5"/>
<organism evidence="3 4">
    <name type="scientific">Stigmatella aurantiaca (strain DW4/3-1)</name>
    <dbReference type="NCBI Taxonomy" id="378806"/>
    <lineage>
        <taxon>Bacteria</taxon>
        <taxon>Pseudomonadati</taxon>
        <taxon>Myxococcota</taxon>
        <taxon>Myxococcia</taxon>
        <taxon>Myxococcales</taxon>
        <taxon>Cystobacterineae</taxon>
        <taxon>Archangiaceae</taxon>
        <taxon>Stigmatella</taxon>
    </lineage>
</organism>
<dbReference type="Proteomes" id="UP000032702">
    <property type="component" value="Unassembled WGS sequence"/>
</dbReference>
<evidence type="ECO:0000256" key="1">
    <source>
        <dbReference type="SAM" id="MobiDB-lite"/>
    </source>
</evidence>
<dbReference type="InterPro" id="IPR011047">
    <property type="entry name" value="Quinoprotein_ADH-like_sf"/>
</dbReference>
<protein>
    <submittedName>
        <fullName evidence="3">PQQ enzyme repeat domain protein</fullName>
    </submittedName>
</protein>
<dbReference type="InterPro" id="IPR018391">
    <property type="entry name" value="PQQ_b-propeller_rpt"/>
</dbReference>
<dbReference type="SMART" id="SM00564">
    <property type="entry name" value="PQQ"/>
    <property type="match status" value="6"/>
</dbReference>
<dbReference type="InterPro" id="IPR002372">
    <property type="entry name" value="PQQ_rpt_dom"/>
</dbReference>
<proteinExistence type="predicted"/>
<sequence>MQPKEFPWRWAARRHEWKPCSQFLACQPSRGPEDAFPQTMLPRACPCTLLWLVLLVTGTAGCQRPAEQRFEFSPHASSRSGLVALEDSVVVGTETGALLRLDRTGRPGWRLKFAQEIASRPVRSGNTVIAGTTGGELVRLETKTAQERWRVTGEPPILTDLVADEASVYVLDSEGAVRAHALDTGQVRWRRPAPKRETPPSQPSLRLPPPVLAEGTLVVAQGDSGLVAFATEDGTPRWRRPMAQVLGLAREAETLYVTTRTGRVAALNALDGTLRWEKQPASLLTSPPTVALGKVWVGAEPTQLLALSPSTGETLSSTDLPAPLVTRLAIWGERLLIPTSGPQGQLLVLNEREMTPLFSLQADTPLRTEPVLLGDQLFVVGLDGRVLSWTLREPKP</sequence>
<dbReference type="SUPFAM" id="SSF50998">
    <property type="entry name" value="Quinoprotein alcohol dehydrogenase-like"/>
    <property type="match status" value="1"/>
</dbReference>
<gene>
    <name evidence="3" type="ORF">STIAU_2040</name>
</gene>
<name>Q09CT5_STIAD</name>
<evidence type="ECO:0000259" key="2">
    <source>
        <dbReference type="Pfam" id="PF13360"/>
    </source>
</evidence>
<reference evidence="3 4" key="1">
    <citation type="submission" date="2006-04" db="EMBL/GenBank/DDBJ databases">
        <authorList>
            <person name="Nierman W.C."/>
        </authorList>
    </citation>
    <scope>NUCLEOTIDE SEQUENCE [LARGE SCALE GENOMIC DNA]</scope>
    <source>
        <strain evidence="3 4">DW4/3-1</strain>
    </source>
</reference>
<comment type="caution">
    <text evidence="3">The sequence shown here is derived from an EMBL/GenBank/DDBJ whole genome shotgun (WGS) entry which is preliminary data.</text>
</comment>
<feature type="region of interest" description="Disordered" evidence="1">
    <location>
        <begin position="188"/>
        <end position="208"/>
    </location>
</feature>
<dbReference type="Gene3D" id="2.130.10.10">
    <property type="entry name" value="YVTN repeat-like/Quinoprotein amine dehydrogenase"/>
    <property type="match status" value="2"/>
</dbReference>
<dbReference type="PANTHER" id="PTHR34512:SF30">
    <property type="entry name" value="OUTER MEMBRANE PROTEIN ASSEMBLY FACTOR BAMB"/>
    <property type="match status" value="1"/>
</dbReference>
<accession>Q09CT5</accession>
<dbReference type="PANTHER" id="PTHR34512">
    <property type="entry name" value="CELL SURFACE PROTEIN"/>
    <property type="match status" value="1"/>
</dbReference>
<evidence type="ECO:0000313" key="3">
    <source>
        <dbReference type="EMBL" id="EAU69584.1"/>
    </source>
</evidence>
<dbReference type="InterPro" id="IPR015943">
    <property type="entry name" value="WD40/YVTN_repeat-like_dom_sf"/>
</dbReference>
<feature type="domain" description="Pyrrolo-quinoline quinone repeat" evidence="2">
    <location>
        <begin position="78"/>
        <end position="259"/>
    </location>
</feature>
<evidence type="ECO:0000313" key="4">
    <source>
        <dbReference type="Proteomes" id="UP000032702"/>
    </source>
</evidence>
<dbReference type="EMBL" id="AAMD01000005">
    <property type="protein sequence ID" value="EAU69584.1"/>
    <property type="molecule type" value="Genomic_DNA"/>
</dbReference>
<dbReference type="Pfam" id="PF13360">
    <property type="entry name" value="PQQ_2"/>
    <property type="match status" value="1"/>
</dbReference>